<name>A0ACB9B1R9_ARCLA</name>
<evidence type="ECO:0000313" key="2">
    <source>
        <dbReference type="Proteomes" id="UP001055879"/>
    </source>
</evidence>
<proteinExistence type="predicted"/>
<protein>
    <submittedName>
        <fullName evidence="1">Uncharacterized protein</fullName>
    </submittedName>
</protein>
<evidence type="ECO:0000313" key="1">
    <source>
        <dbReference type="EMBL" id="KAI3715809.1"/>
    </source>
</evidence>
<dbReference type="EMBL" id="CM042053">
    <property type="protein sequence ID" value="KAI3715809.1"/>
    <property type="molecule type" value="Genomic_DNA"/>
</dbReference>
<keyword evidence="2" id="KW-1185">Reference proteome</keyword>
<sequence length="79" mass="9052">MQSSMLLCFYDDVICGQSLETILFLWFSSSIEIHAGSFVLKHSRRRSILFFNQHIKLKLAMFGVFRRKFVSGSSSASVI</sequence>
<organism evidence="1 2">
    <name type="scientific">Arctium lappa</name>
    <name type="common">Greater burdock</name>
    <name type="synonym">Lappa major</name>
    <dbReference type="NCBI Taxonomy" id="4217"/>
    <lineage>
        <taxon>Eukaryota</taxon>
        <taxon>Viridiplantae</taxon>
        <taxon>Streptophyta</taxon>
        <taxon>Embryophyta</taxon>
        <taxon>Tracheophyta</taxon>
        <taxon>Spermatophyta</taxon>
        <taxon>Magnoliopsida</taxon>
        <taxon>eudicotyledons</taxon>
        <taxon>Gunneridae</taxon>
        <taxon>Pentapetalae</taxon>
        <taxon>asterids</taxon>
        <taxon>campanulids</taxon>
        <taxon>Asterales</taxon>
        <taxon>Asteraceae</taxon>
        <taxon>Carduoideae</taxon>
        <taxon>Cardueae</taxon>
        <taxon>Arctiinae</taxon>
        <taxon>Arctium</taxon>
    </lineage>
</organism>
<gene>
    <name evidence="1" type="ORF">L6452_22796</name>
</gene>
<reference evidence="1 2" key="2">
    <citation type="journal article" date="2022" name="Mol. Ecol. Resour.">
        <title>The genomes of chicory, endive, great burdock and yacon provide insights into Asteraceae paleo-polyploidization history and plant inulin production.</title>
        <authorList>
            <person name="Fan W."/>
            <person name="Wang S."/>
            <person name="Wang H."/>
            <person name="Wang A."/>
            <person name="Jiang F."/>
            <person name="Liu H."/>
            <person name="Zhao H."/>
            <person name="Xu D."/>
            <person name="Zhang Y."/>
        </authorList>
    </citation>
    <scope>NUCLEOTIDE SEQUENCE [LARGE SCALE GENOMIC DNA]</scope>
    <source>
        <strain evidence="2">cv. Niubang</strain>
    </source>
</reference>
<reference evidence="2" key="1">
    <citation type="journal article" date="2022" name="Mol. Ecol. Resour.">
        <title>The genomes of chicory, endive, great burdock and yacon provide insights into Asteraceae palaeo-polyploidization history and plant inulin production.</title>
        <authorList>
            <person name="Fan W."/>
            <person name="Wang S."/>
            <person name="Wang H."/>
            <person name="Wang A."/>
            <person name="Jiang F."/>
            <person name="Liu H."/>
            <person name="Zhao H."/>
            <person name="Xu D."/>
            <person name="Zhang Y."/>
        </authorList>
    </citation>
    <scope>NUCLEOTIDE SEQUENCE [LARGE SCALE GENOMIC DNA]</scope>
    <source>
        <strain evidence="2">cv. Niubang</strain>
    </source>
</reference>
<accession>A0ACB9B1R9</accession>
<comment type="caution">
    <text evidence="1">The sequence shown here is derived from an EMBL/GenBank/DDBJ whole genome shotgun (WGS) entry which is preliminary data.</text>
</comment>
<dbReference type="Proteomes" id="UP001055879">
    <property type="component" value="Linkage Group LG07"/>
</dbReference>